<name>A0ABQ0A4S5_9GAMM</name>
<reference evidence="1 2" key="1">
    <citation type="submission" date="2024-04" db="EMBL/GenBank/DDBJ databases">
        <title>Draft genome sequence of Sessilibacter corallicola NBRC 116591.</title>
        <authorList>
            <person name="Miyakawa T."/>
            <person name="Kusuya Y."/>
            <person name="Miura T."/>
        </authorList>
    </citation>
    <scope>NUCLEOTIDE SEQUENCE [LARGE SCALE GENOMIC DNA]</scope>
    <source>
        <strain evidence="1 2">KU-00831-HH</strain>
    </source>
</reference>
<evidence type="ECO:0000313" key="2">
    <source>
        <dbReference type="Proteomes" id="UP001465153"/>
    </source>
</evidence>
<protein>
    <submittedName>
        <fullName evidence="1">Uncharacterized protein</fullName>
    </submittedName>
</protein>
<organism evidence="1 2">
    <name type="scientific">Sessilibacter corallicola</name>
    <dbReference type="NCBI Taxonomy" id="2904075"/>
    <lineage>
        <taxon>Bacteria</taxon>
        <taxon>Pseudomonadati</taxon>
        <taxon>Pseudomonadota</taxon>
        <taxon>Gammaproteobacteria</taxon>
        <taxon>Cellvibrionales</taxon>
        <taxon>Cellvibrionaceae</taxon>
        <taxon>Sessilibacter</taxon>
    </lineage>
</organism>
<comment type="caution">
    <text evidence="1">The sequence shown here is derived from an EMBL/GenBank/DDBJ whole genome shotgun (WGS) entry which is preliminary data.</text>
</comment>
<sequence length="65" mass="8029">MFELFFIGDKYPCTEYAIIRNKNYKEYSPKRITNQLIDYLRTQITHQRRQKKITQTGSQKPYLFY</sequence>
<gene>
    <name evidence="1" type="ORF">NBRC116591_04610</name>
</gene>
<dbReference type="Proteomes" id="UP001465153">
    <property type="component" value="Unassembled WGS sequence"/>
</dbReference>
<dbReference type="EMBL" id="BAABWN010000001">
    <property type="protein sequence ID" value="GAA6166651.1"/>
    <property type="molecule type" value="Genomic_DNA"/>
</dbReference>
<proteinExistence type="predicted"/>
<keyword evidence="2" id="KW-1185">Reference proteome</keyword>
<accession>A0ABQ0A4S5</accession>
<evidence type="ECO:0000313" key="1">
    <source>
        <dbReference type="EMBL" id="GAA6166651.1"/>
    </source>
</evidence>